<dbReference type="AlphaFoldDB" id="A0A1E5IFR2"/>
<gene>
    <name evidence="1" type="ORF">ATZ36_10110</name>
</gene>
<comment type="caution">
    <text evidence="1">The sequence shown here is derived from an EMBL/GenBank/DDBJ whole genome shotgun (WGS) entry which is preliminary data.</text>
</comment>
<dbReference type="Proteomes" id="UP000095237">
    <property type="component" value="Unassembled WGS sequence"/>
</dbReference>
<dbReference type="EMBL" id="LNVX01000756">
    <property type="protein sequence ID" value="OEG69342.1"/>
    <property type="molecule type" value="Genomic_DNA"/>
</dbReference>
<evidence type="ECO:0000313" key="2">
    <source>
        <dbReference type="Proteomes" id="UP000095237"/>
    </source>
</evidence>
<organism evidence="1 2">
    <name type="scientific">Endomicrobium trichonymphae</name>
    <dbReference type="NCBI Taxonomy" id="1408204"/>
    <lineage>
        <taxon>Bacteria</taxon>
        <taxon>Pseudomonadati</taxon>
        <taxon>Elusimicrobiota</taxon>
        <taxon>Endomicrobiia</taxon>
        <taxon>Endomicrobiales</taxon>
        <taxon>Endomicrobiaceae</taxon>
        <taxon>Candidatus Endomicrobiellum</taxon>
    </lineage>
</organism>
<reference evidence="1 2" key="1">
    <citation type="submission" date="2015-11" db="EMBL/GenBank/DDBJ databases">
        <title>Evidence for parallel genomic evolution in an endosymbiosis of termite gut flagellates.</title>
        <authorList>
            <person name="Zheng H."/>
        </authorList>
    </citation>
    <scope>NUCLEOTIDE SEQUENCE [LARGE SCALE GENOMIC DNA]</scope>
    <source>
        <strain evidence="1 2">CET450</strain>
    </source>
</reference>
<name>A0A1E5IFR2_ENDTX</name>
<sequence>MREKIIKPKGKNSYFIVTAKDVVKFQNIDADIREKIAVLVVKLQFKAGIEQWEREVLRRLSSL</sequence>
<keyword evidence="2" id="KW-1185">Reference proteome</keyword>
<accession>A0A1E5IFR2</accession>
<protein>
    <submittedName>
        <fullName evidence="1">Uncharacterized protein</fullName>
    </submittedName>
</protein>
<proteinExistence type="predicted"/>
<evidence type="ECO:0000313" key="1">
    <source>
        <dbReference type="EMBL" id="OEG69342.1"/>
    </source>
</evidence>